<dbReference type="CDD" id="cd20335">
    <property type="entry name" value="BRcat_RBR"/>
    <property type="match status" value="1"/>
</dbReference>
<comment type="catalytic activity">
    <reaction evidence="1">
        <text>[E2 ubiquitin-conjugating enzyme]-S-ubiquitinyl-L-cysteine + [acceptor protein]-L-lysine = [E2 ubiquitin-conjugating enzyme]-L-cysteine + [acceptor protein]-N(6)-ubiquitinyl-L-lysine.</text>
        <dbReference type="EC" id="2.3.2.31"/>
    </reaction>
</comment>
<keyword evidence="16" id="KW-1185">Reference proteome</keyword>
<dbReference type="Gene3D" id="1.20.120.1750">
    <property type="match status" value="1"/>
</dbReference>
<dbReference type="HOGENOM" id="CLU_010209_0_0_1"/>
<evidence type="ECO:0000256" key="4">
    <source>
        <dbReference type="ARBA" id="ARBA00022723"/>
    </source>
</evidence>
<dbReference type="GO" id="GO:0061630">
    <property type="term" value="F:ubiquitin protein ligase activity"/>
    <property type="evidence" value="ECO:0007669"/>
    <property type="project" value="UniProtKB-EC"/>
</dbReference>
<feature type="region of interest" description="Disordered" evidence="11">
    <location>
        <begin position="117"/>
        <end position="169"/>
    </location>
</feature>
<keyword evidence="8" id="KW-0862">Zinc</keyword>
<keyword evidence="12" id="KW-1133">Transmembrane helix</keyword>
<keyword evidence="12" id="KW-0472">Membrane</keyword>
<evidence type="ECO:0000256" key="1">
    <source>
        <dbReference type="ARBA" id="ARBA00001798"/>
    </source>
</evidence>
<dbReference type="CDD" id="cd22584">
    <property type="entry name" value="Rcat_RBR_unk"/>
    <property type="match status" value="1"/>
</dbReference>
<dbReference type="Gene3D" id="3.30.40.10">
    <property type="entry name" value="Zinc/RING finger domain, C3HC4 (zinc finger)"/>
    <property type="match status" value="1"/>
</dbReference>
<dbReference type="EMBL" id="KN847043">
    <property type="protein sequence ID" value="KIW28160.1"/>
    <property type="molecule type" value="Genomic_DNA"/>
</dbReference>
<feature type="compositionally biased region" description="Polar residues" evidence="11">
    <location>
        <begin position="196"/>
        <end position="208"/>
    </location>
</feature>
<evidence type="ECO:0000256" key="8">
    <source>
        <dbReference type="ARBA" id="ARBA00022833"/>
    </source>
</evidence>
<evidence type="ECO:0000256" key="7">
    <source>
        <dbReference type="ARBA" id="ARBA00022786"/>
    </source>
</evidence>
<feature type="compositionally biased region" description="Basic and acidic residues" evidence="11">
    <location>
        <begin position="135"/>
        <end position="147"/>
    </location>
</feature>
<dbReference type="PROSITE" id="PS51873">
    <property type="entry name" value="TRIAD"/>
    <property type="match status" value="1"/>
</dbReference>
<dbReference type="Pfam" id="PF01485">
    <property type="entry name" value="IBR"/>
    <property type="match status" value="2"/>
</dbReference>
<evidence type="ECO:0000256" key="11">
    <source>
        <dbReference type="SAM" id="MobiDB-lite"/>
    </source>
</evidence>
<dbReference type="InterPro" id="IPR044066">
    <property type="entry name" value="TRIAD_supradom"/>
</dbReference>
<gene>
    <name evidence="15" type="ORF">PV07_07843</name>
</gene>
<feature type="region of interest" description="Disordered" evidence="11">
    <location>
        <begin position="822"/>
        <end position="917"/>
    </location>
</feature>
<feature type="region of interest" description="Disordered" evidence="11">
    <location>
        <begin position="1023"/>
        <end position="1074"/>
    </location>
</feature>
<proteinExistence type="predicted"/>
<feature type="region of interest" description="Disordered" evidence="11">
    <location>
        <begin position="746"/>
        <end position="767"/>
    </location>
</feature>
<accession>A0A0D2CCV8</accession>
<dbReference type="EC" id="2.3.2.31" evidence="2"/>
<feature type="region of interest" description="Disordered" evidence="11">
    <location>
        <begin position="187"/>
        <end position="208"/>
    </location>
</feature>
<feature type="domain" description="RING-type" evidence="14">
    <location>
        <begin position="211"/>
        <end position="406"/>
    </location>
</feature>
<dbReference type="PROSITE" id="PS00518">
    <property type="entry name" value="ZF_RING_1"/>
    <property type="match status" value="1"/>
</dbReference>
<dbReference type="GO" id="GO:0008270">
    <property type="term" value="F:zinc ion binding"/>
    <property type="evidence" value="ECO:0007669"/>
    <property type="project" value="UniProtKB-KW"/>
</dbReference>
<keyword evidence="12" id="KW-0812">Transmembrane</keyword>
<feature type="compositionally biased region" description="Basic and acidic residues" evidence="11">
    <location>
        <begin position="157"/>
        <end position="166"/>
    </location>
</feature>
<dbReference type="InterPro" id="IPR013083">
    <property type="entry name" value="Znf_RING/FYVE/PHD"/>
</dbReference>
<evidence type="ECO:0000259" key="14">
    <source>
        <dbReference type="PROSITE" id="PS51873"/>
    </source>
</evidence>
<keyword evidence="6 9" id="KW-0863">Zinc-finger</keyword>
<evidence type="ECO:0000256" key="6">
    <source>
        <dbReference type="ARBA" id="ARBA00022771"/>
    </source>
</evidence>
<feature type="compositionally biased region" description="Low complexity" evidence="11">
    <location>
        <begin position="974"/>
        <end position="1006"/>
    </location>
</feature>
<dbReference type="PROSITE" id="PS50089">
    <property type="entry name" value="ZF_RING_2"/>
    <property type="match status" value="1"/>
</dbReference>
<feature type="compositionally biased region" description="Low complexity" evidence="11">
    <location>
        <begin position="756"/>
        <end position="767"/>
    </location>
</feature>
<keyword evidence="3" id="KW-0808">Transferase</keyword>
<feature type="coiled-coil region" evidence="10">
    <location>
        <begin position="410"/>
        <end position="495"/>
    </location>
</feature>
<keyword evidence="10" id="KW-0175">Coiled coil</keyword>
<keyword evidence="7" id="KW-0833">Ubl conjugation pathway</keyword>
<feature type="compositionally biased region" description="Polar residues" evidence="11">
    <location>
        <begin position="1023"/>
        <end position="1052"/>
    </location>
</feature>
<organism evidence="15 16">
    <name type="scientific">Cladophialophora immunda</name>
    <dbReference type="NCBI Taxonomy" id="569365"/>
    <lineage>
        <taxon>Eukaryota</taxon>
        <taxon>Fungi</taxon>
        <taxon>Dikarya</taxon>
        <taxon>Ascomycota</taxon>
        <taxon>Pezizomycotina</taxon>
        <taxon>Eurotiomycetes</taxon>
        <taxon>Chaetothyriomycetidae</taxon>
        <taxon>Chaetothyriales</taxon>
        <taxon>Herpotrichiellaceae</taxon>
        <taxon>Cladophialophora</taxon>
    </lineage>
</organism>
<evidence type="ECO:0000256" key="5">
    <source>
        <dbReference type="ARBA" id="ARBA00022737"/>
    </source>
</evidence>
<evidence type="ECO:0000313" key="15">
    <source>
        <dbReference type="EMBL" id="KIW28160.1"/>
    </source>
</evidence>
<feature type="compositionally biased region" description="Basic and acidic residues" evidence="11">
    <location>
        <begin position="836"/>
        <end position="847"/>
    </location>
</feature>
<feature type="compositionally biased region" description="Basic and acidic residues" evidence="11">
    <location>
        <begin position="958"/>
        <end position="967"/>
    </location>
</feature>
<name>A0A0D2CCV8_9EURO</name>
<evidence type="ECO:0000256" key="9">
    <source>
        <dbReference type="PROSITE-ProRule" id="PRU00175"/>
    </source>
</evidence>
<dbReference type="OrthoDB" id="9977870at2759"/>
<evidence type="ECO:0000259" key="13">
    <source>
        <dbReference type="PROSITE" id="PS50089"/>
    </source>
</evidence>
<evidence type="ECO:0000256" key="10">
    <source>
        <dbReference type="SAM" id="Coils"/>
    </source>
</evidence>
<sequence length="1074" mass="120581">MVFNDFCFLNSFEFFFLTCFIIYLYAPMLRKAAEASSNKEPPPGETWEAFKGVNFNLRPNNDWTGQKIPPALQRVEEDSNLPEKLKQILVWSLSPNAPLPPGKGQRNVRLPDGCTVQNSAQAEDGSGPHQTNTESARRSVAPEHFDNDDTSESRSAQSERRSEKSRLRSRYLGGSVLGSTISLISTLKSKSDKESSQPSNNAKKTPARRTSQVECTSCFEEISEKESSKLPCNHSYCKLCLTTLITTALQNESNFPPKCCLTEIPLHTVLLSLDAKHREIYKEKAAEYAIAPQERWYCPNTKCLKWIPPAKLQRIRILNMKCPHCATKICSICRGLAHRDSADCPQDYGLEATIMLAELQGWRRCFKCRTMVERTQGCRHMTCKCGAQFCYVCGVKWRTCSCTEVDETNRQAELRRRRGARAEIAEAEAAEINRIIAQVEEMERLEAEERRREQQRQEEQRREEAELARLEEQRLREEEARRTEEERMAQELRQILRISIEESCHTIQSAWNGLLRAQKKNLDDRHLRTEQQHMQFRDEAMTRQEQENVENLAKMESNVAKRTTTIKERHNMELEAFTIEQQELEDDFFLETQLHLRGKQDKEARERRLQERFQRQREEKQQAMLSKHRSQSEALQANATMELQGLKLTNESKLARLEHRFHLDFETLLVNVAADRAWFGFLSERRQNMVDANRRLMLEALDAGQEPVGLTEDTATTIGPFLTTTQLESESSGSTPSLDGALLQEQRQEPWREVLSPSPANSASPARSLVELAATSQQLLNSLNGSVTTPESDVKKLHGGAFSHLTSNSAFAWMTGVVEDNATSSNHTTQHSPPVRSHELHRQDRPDAAPMRLPATANPAEMKMSGALPSRGHSASSRDHLEVPVPIPAPLQAGRRRPQPPSEGLKGPERYMNDPPPPVPRVPVIYLAQQSGAGGEVGDDSYTVQQPRVLGGLVPVDSNRDSHGARYRDHRRQLSSSSSSSSLLTRCTATTSRSTSATRTASSRSSGDSVFLHSLIMATTNAATAAGRPSTTSLSPVSPISPTAEATKQKPGSESGPGAVPQMRPTRSVWSILG</sequence>
<evidence type="ECO:0000256" key="2">
    <source>
        <dbReference type="ARBA" id="ARBA00012251"/>
    </source>
</evidence>
<feature type="compositionally biased region" description="Polar residues" evidence="11">
    <location>
        <begin position="822"/>
        <end position="832"/>
    </location>
</feature>
<evidence type="ECO:0000256" key="3">
    <source>
        <dbReference type="ARBA" id="ARBA00022679"/>
    </source>
</evidence>
<keyword evidence="5" id="KW-0677">Repeat</keyword>
<protein>
    <recommendedName>
        <fullName evidence="2">RBR-type E3 ubiquitin transferase</fullName>
        <ecNumber evidence="2">2.3.2.31</ecNumber>
    </recommendedName>
</protein>
<evidence type="ECO:0000313" key="16">
    <source>
        <dbReference type="Proteomes" id="UP000054466"/>
    </source>
</evidence>
<dbReference type="VEuPathDB" id="FungiDB:PV07_07843"/>
<dbReference type="SUPFAM" id="SSF57850">
    <property type="entry name" value="RING/U-box"/>
    <property type="match status" value="2"/>
</dbReference>
<dbReference type="Proteomes" id="UP000054466">
    <property type="component" value="Unassembled WGS sequence"/>
</dbReference>
<dbReference type="InterPro" id="IPR002867">
    <property type="entry name" value="IBR_dom"/>
</dbReference>
<dbReference type="InterPro" id="IPR031127">
    <property type="entry name" value="E3_UB_ligase_RBR"/>
</dbReference>
<dbReference type="GO" id="GO:0016567">
    <property type="term" value="P:protein ubiquitination"/>
    <property type="evidence" value="ECO:0007669"/>
    <property type="project" value="InterPro"/>
</dbReference>
<feature type="region of interest" description="Disordered" evidence="11">
    <location>
        <begin position="949"/>
        <end position="1007"/>
    </location>
</feature>
<dbReference type="PANTHER" id="PTHR11685">
    <property type="entry name" value="RBR FAMILY RING FINGER AND IBR DOMAIN-CONTAINING"/>
    <property type="match status" value="1"/>
</dbReference>
<feature type="domain" description="RING-type" evidence="13">
    <location>
        <begin position="215"/>
        <end position="259"/>
    </location>
</feature>
<dbReference type="STRING" id="569365.A0A0D2CCV8"/>
<feature type="coiled-coil region" evidence="10">
    <location>
        <begin position="567"/>
        <end position="619"/>
    </location>
</feature>
<reference evidence="15 16" key="1">
    <citation type="submission" date="2015-01" db="EMBL/GenBank/DDBJ databases">
        <title>The Genome Sequence of Cladophialophora immunda CBS83496.</title>
        <authorList>
            <consortium name="The Broad Institute Genomics Platform"/>
            <person name="Cuomo C."/>
            <person name="de Hoog S."/>
            <person name="Gorbushina A."/>
            <person name="Stielow B."/>
            <person name="Teixiera M."/>
            <person name="Abouelleil A."/>
            <person name="Chapman S.B."/>
            <person name="Priest M."/>
            <person name="Young S.K."/>
            <person name="Wortman J."/>
            <person name="Nusbaum C."/>
            <person name="Birren B."/>
        </authorList>
    </citation>
    <scope>NUCLEOTIDE SEQUENCE [LARGE SCALE GENOMIC DNA]</scope>
    <source>
        <strain evidence="15 16">CBS 83496</strain>
    </source>
</reference>
<dbReference type="InterPro" id="IPR017907">
    <property type="entry name" value="Znf_RING_CS"/>
</dbReference>
<dbReference type="AlphaFoldDB" id="A0A0D2CCV8"/>
<evidence type="ECO:0000256" key="12">
    <source>
        <dbReference type="SAM" id="Phobius"/>
    </source>
</evidence>
<feature type="transmembrane region" description="Helical" evidence="12">
    <location>
        <begin position="6"/>
        <end position="26"/>
    </location>
</feature>
<keyword evidence="4" id="KW-0479">Metal-binding</keyword>
<dbReference type="RefSeq" id="XP_016248376.1">
    <property type="nucleotide sequence ID" value="XM_016394957.1"/>
</dbReference>
<dbReference type="InterPro" id="IPR001841">
    <property type="entry name" value="Znf_RING"/>
</dbReference>
<dbReference type="GeneID" id="27347037"/>